<feature type="compositionally biased region" description="Basic and acidic residues" evidence="8">
    <location>
        <begin position="92"/>
        <end position="178"/>
    </location>
</feature>
<evidence type="ECO:0000259" key="9">
    <source>
        <dbReference type="Pfam" id="PF08648"/>
    </source>
</evidence>
<dbReference type="PANTHER" id="PTHR31077">
    <property type="entry name" value="U4/U6.U5 SMALL NUCLEAR RIBONUCLEOPROTEIN 27 KDA PROTEIN"/>
    <property type="match status" value="1"/>
</dbReference>
<dbReference type="InterPro" id="IPR013957">
    <property type="entry name" value="SNRNP27"/>
</dbReference>
<keyword evidence="7" id="KW-0539">Nucleus</keyword>
<dbReference type="EMBL" id="LVLJ01003151">
    <property type="protein sequence ID" value="OAE22580.1"/>
    <property type="molecule type" value="Genomic_DNA"/>
</dbReference>
<comment type="subcellular location">
    <subcellularLocation>
        <location evidence="2">Nucleus</location>
    </subcellularLocation>
</comment>
<evidence type="ECO:0000256" key="3">
    <source>
        <dbReference type="ARBA" id="ARBA00008218"/>
    </source>
</evidence>
<gene>
    <name evidence="10" type="ORF">AXG93_731s1230</name>
</gene>
<keyword evidence="11" id="KW-1185">Reference proteome</keyword>
<feature type="compositionally biased region" description="Basic and acidic residues" evidence="8">
    <location>
        <begin position="47"/>
        <end position="70"/>
    </location>
</feature>
<protein>
    <recommendedName>
        <fullName evidence="9">U4/U6.U5 small nuclear ribonucleoprotein 27kDa protein domain-containing protein</fullName>
    </recommendedName>
</protein>
<feature type="domain" description="U4/U6.U5 small nuclear ribonucleoprotein 27kDa protein" evidence="9">
    <location>
        <begin position="268"/>
        <end position="322"/>
    </location>
</feature>
<dbReference type="Pfam" id="PF08648">
    <property type="entry name" value="SNRNP27"/>
    <property type="match status" value="1"/>
</dbReference>
<evidence type="ECO:0000256" key="6">
    <source>
        <dbReference type="ARBA" id="ARBA00023187"/>
    </source>
</evidence>
<dbReference type="GO" id="GO:0006397">
    <property type="term" value="P:mRNA processing"/>
    <property type="evidence" value="ECO:0007669"/>
    <property type="project" value="UniProtKB-KW"/>
</dbReference>
<proteinExistence type="inferred from homology"/>
<evidence type="ECO:0000256" key="4">
    <source>
        <dbReference type="ARBA" id="ARBA00011825"/>
    </source>
</evidence>
<evidence type="ECO:0000313" key="11">
    <source>
        <dbReference type="Proteomes" id="UP000077202"/>
    </source>
</evidence>
<comment type="similarity">
    <text evidence="3">Belongs to the SNUT3 family.</text>
</comment>
<sequence>MFVVGPEEGTSGVLGCIFTVKGMFCSSGLELPSVAFASREACGAMSRDVKSHRGAHISDRDGRDDRRGEDLSPAMDVDSDDGGRSPRRRFPVKVERRRERDWGGSSRDRGRERDRDRGSDRGHDRERERERDRDWEKERDRGDRGERGREGDRERERSRKRERERDSRRSRSPRHDHQWATPDDYDSRKEPRLQGRGRDTSIDRDKSHKKGVDHRGDDDVMATEGQRAAIVAEFVDGIVREHEQHVEASYLTSPAVVAQGSPAVVQADEEEMMKKLGIPVGFTTTKGKYVSDANHSAVKLTTKRTPRQYMNRRGGFNRPLPAETNR</sequence>
<organism evidence="10 11">
    <name type="scientific">Marchantia polymorpha subsp. ruderalis</name>
    <dbReference type="NCBI Taxonomy" id="1480154"/>
    <lineage>
        <taxon>Eukaryota</taxon>
        <taxon>Viridiplantae</taxon>
        <taxon>Streptophyta</taxon>
        <taxon>Embryophyta</taxon>
        <taxon>Marchantiophyta</taxon>
        <taxon>Marchantiopsida</taxon>
        <taxon>Marchantiidae</taxon>
        <taxon>Marchantiales</taxon>
        <taxon>Marchantiaceae</taxon>
        <taxon>Marchantia</taxon>
    </lineage>
</organism>
<evidence type="ECO:0000256" key="7">
    <source>
        <dbReference type="ARBA" id="ARBA00023242"/>
    </source>
</evidence>
<keyword evidence="6" id="KW-0508">mRNA splicing</keyword>
<feature type="region of interest" description="Disordered" evidence="8">
    <location>
        <begin position="46"/>
        <end position="218"/>
    </location>
</feature>
<evidence type="ECO:0000256" key="2">
    <source>
        <dbReference type="ARBA" id="ARBA00004123"/>
    </source>
</evidence>
<dbReference type="GO" id="GO:0071011">
    <property type="term" value="C:precatalytic spliceosome"/>
    <property type="evidence" value="ECO:0007669"/>
    <property type="project" value="TreeGrafter"/>
</dbReference>
<dbReference type="Proteomes" id="UP000077202">
    <property type="component" value="Unassembled WGS sequence"/>
</dbReference>
<reference evidence="10" key="1">
    <citation type="submission" date="2016-03" db="EMBL/GenBank/DDBJ databases">
        <title>Mechanisms controlling the formation of the plant cell surface in tip-growing cells are functionally conserved among land plants.</title>
        <authorList>
            <person name="Honkanen S."/>
            <person name="Jones V.A."/>
            <person name="Morieri G."/>
            <person name="Champion C."/>
            <person name="Hetherington A.J."/>
            <person name="Kelly S."/>
            <person name="Saint-Marcoux D."/>
            <person name="Proust H."/>
            <person name="Prescott H."/>
            <person name="Dolan L."/>
        </authorList>
    </citation>
    <scope>NUCLEOTIDE SEQUENCE [LARGE SCALE GENOMIC DNA]</scope>
    <source>
        <tissue evidence="10">Whole gametophyte</tissue>
    </source>
</reference>
<comment type="subunit">
    <text evidence="4">Part of a tri-snRNP complex.</text>
</comment>
<accession>A0A176VNT4</accession>
<comment type="caution">
    <text evidence="10">The sequence shown here is derived from an EMBL/GenBank/DDBJ whole genome shotgun (WGS) entry which is preliminary data.</text>
</comment>
<evidence type="ECO:0000256" key="8">
    <source>
        <dbReference type="SAM" id="MobiDB-lite"/>
    </source>
</evidence>
<dbReference type="AlphaFoldDB" id="A0A176VNT4"/>
<keyword evidence="5" id="KW-0507">mRNA processing</keyword>
<evidence type="ECO:0000256" key="1">
    <source>
        <dbReference type="ARBA" id="ARBA00003632"/>
    </source>
</evidence>
<dbReference type="PANTHER" id="PTHR31077:SF1">
    <property type="entry name" value="U4_U6.U5 SMALL NUCLEAR RIBONUCLEOPROTEIN 27 KDA PROTEIN"/>
    <property type="match status" value="1"/>
</dbReference>
<evidence type="ECO:0000256" key="5">
    <source>
        <dbReference type="ARBA" id="ARBA00022664"/>
    </source>
</evidence>
<evidence type="ECO:0000313" key="10">
    <source>
        <dbReference type="EMBL" id="OAE22580.1"/>
    </source>
</evidence>
<comment type="function">
    <text evidence="1">May play a role in mRNA splicing.</text>
</comment>
<feature type="compositionally biased region" description="Basic and acidic residues" evidence="8">
    <location>
        <begin position="185"/>
        <end position="206"/>
    </location>
</feature>
<name>A0A176VNT4_MARPO</name>
<dbReference type="GO" id="GO:0008380">
    <property type="term" value="P:RNA splicing"/>
    <property type="evidence" value="ECO:0007669"/>
    <property type="project" value="UniProtKB-KW"/>
</dbReference>